<dbReference type="EMBL" id="CAJPVJ010005088">
    <property type="protein sequence ID" value="CAG2169220.1"/>
    <property type="molecule type" value="Genomic_DNA"/>
</dbReference>
<sequence>TSYESAVSEARLVDRRVRHELDSGLPLTGQSIREQPLLGIPFTAKDSFSVKGMPWTSGLYARKGITAPVDSEVITRLRDAGAIFIGLTNVPELIMWWHSTNILYGRTNNPYDRSRIPGGSSGGECALIASGGSLMGIGSDIGGSIREPSYFCGIFGHKTTNGVVSTMGIYPMFGESKQRLLAVGPFCRYAVDLKPMLKVMSGSNASKLKFDKTVDLNTIKVYYMEGHNNPGISPLQPEVRHSLNQCVDYLRNKCRDCERIYLKELELGFDIWMCAMTDPTAPTLEQELANLKGRINPYVELVKSLLGVSNITFPSIISCFDDLITGLSSEQYFKFLKKLRLELSEKLHKILGDDGVFVYPGHPETAPKHNGTVLKVKNISYTCVFNTLDVAITSVPLGLSTDGLPIGVQIITNPFNDHLSIAVAEELERGFGGWTPPAAIIC</sequence>
<feature type="non-terminal residue" evidence="2">
    <location>
        <position position="1"/>
    </location>
</feature>
<keyword evidence="3" id="KW-1185">Reference proteome</keyword>
<dbReference type="GO" id="GO:0012505">
    <property type="term" value="C:endomembrane system"/>
    <property type="evidence" value="ECO:0007669"/>
    <property type="project" value="TreeGrafter"/>
</dbReference>
<gene>
    <name evidence="2" type="ORF">ONB1V03_LOCUS8700</name>
</gene>
<dbReference type="EMBL" id="OC919913">
    <property type="protein sequence ID" value="CAD7652033.1"/>
    <property type="molecule type" value="Genomic_DNA"/>
</dbReference>
<evidence type="ECO:0000313" key="3">
    <source>
        <dbReference type="Proteomes" id="UP000728032"/>
    </source>
</evidence>
<dbReference type="PANTHER" id="PTHR43372:SF4">
    <property type="entry name" value="FATTY-ACID AMIDE HYDROLASE 2"/>
    <property type="match status" value="1"/>
</dbReference>
<dbReference type="Pfam" id="PF01425">
    <property type="entry name" value="Amidase"/>
    <property type="match status" value="1"/>
</dbReference>
<dbReference type="InterPro" id="IPR036928">
    <property type="entry name" value="AS_sf"/>
</dbReference>
<dbReference type="AlphaFoldDB" id="A0A7R9QN70"/>
<organism evidence="2">
    <name type="scientific">Oppiella nova</name>
    <dbReference type="NCBI Taxonomy" id="334625"/>
    <lineage>
        <taxon>Eukaryota</taxon>
        <taxon>Metazoa</taxon>
        <taxon>Ecdysozoa</taxon>
        <taxon>Arthropoda</taxon>
        <taxon>Chelicerata</taxon>
        <taxon>Arachnida</taxon>
        <taxon>Acari</taxon>
        <taxon>Acariformes</taxon>
        <taxon>Sarcoptiformes</taxon>
        <taxon>Oribatida</taxon>
        <taxon>Brachypylina</taxon>
        <taxon>Oppioidea</taxon>
        <taxon>Oppiidae</taxon>
        <taxon>Oppiella</taxon>
    </lineage>
</organism>
<dbReference type="InterPro" id="IPR052739">
    <property type="entry name" value="FAAH2"/>
</dbReference>
<dbReference type="Gene3D" id="3.90.1300.10">
    <property type="entry name" value="Amidase signature (AS) domain"/>
    <property type="match status" value="1"/>
</dbReference>
<reference evidence="2" key="1">
    <citation type="submission" date="2020-11" db="EMBL/GenBank/DDBJ databases">
        <authorList>
            <person name="Tran Van P."/>
        </authorList>
    </citation>
    <scope>NUCLEOTIDE SEQUENCE</scope>
</reference>
<dbReference type="SUPFAM" id="SSF75304">
    <property type="entry name" value="Amidase signature (AS) enzymes"/>
    <property type="match status" value="1"/>
</dbReference>
<name>A0A7R9QN70_9ACAR</name>
<dbReference type="InterPro" id="IPR023631">
    <property type="entry name" value="Amidase_dom"/>
</dbReference>
<feature type="domain" description="Amidase" evidence="1">
    <location>
        <begin position="34"/>
        <end position="419"/>
    </location>
</feature>
<dbReference type="Proteomes" id="UP000728032">
    <property type="component" value="Unassembled WGS sequence"/>
</dbReference>
<accession>A0A7R9QN70</accession>
<dbReference type="OrthoDB" id="6428749at2759"/>
<evidence type="ECO:0000259" key="1">
    <source>
        <dbReference type="Pfam" id="PF01425"/>
    </source>
</evidence>
<dbReference type="PANTHER" id="PTHR43372">
    <property type="entry name" value="FATTY-ACID AMIDE HYDROLASE"/>
    <property type="match status" value="1"/>
</dbReference>
<proteinExistence type="predicted"/>
<protein>
    <recommendedName>
        <fullName evidence="1">Amidase domain-containing protein</fullName>
    </recommendedName>
</protein>
<evidence type="ECO:0000313" key="2">
    <source>
        <dbReference type="EMBL" id="CAD7652033.1"/>
    </source>
</evidence>